<dbReference type="AlphaFoldDB" id="A0A9P7NE16"/>
<keyword evidence="4 7" id="KW-0812">Transmembrane</keyword>
<feature type="compositionally biased region" description="Basic residues" evidence="8">
    <location>
        <begin position="152"/>
        <end position="161"/>
    </location>
</feature>
<evidence type="ECO:0000313" key="10">
    <source>
        <dbReference type="Proteomes" id="UP000748025"/>
    </source>
</evidence>
<protein>
    <recommendedName>
        <fullName evidence="3 7">Defect at low temperature protein 1</fullName>
    </recommendedName>
</protein>
<keyword evidence="5 7" id="KW-1133">Transmembrane helix</keyword>
<keyword evidence="10" id="KW-1185">Reference proteome</keyword>
<dbReference type="PANTHER" id="PTHR40021">
    <property type="entry name" value="DEFECT AT LOW TEMPERATURE PROTEIN 1"/>
    <property type="match status" value="1"/>
</dbReference>
<comment type="similarity">
    <text evidence="2 7">Belongs to the DLT1 family.</text>
</comment>
<evidence type="ECO:0000256" key="1">
    <source>
        <dbReference type="ARBA" id="ARBA00002489"/>
    </source>
</evidence>
<feature type="compositionally biased region" description="Low complexity" evidence="8">
    <location>
        <begin position="433"/>
        <end position="445"/>
    </location>
</feature>
<name>A0A9P7NE16_9HYPO</name>
<dbReference type="InterPro" id="IPR038869">
    <property type="entry name" value="DLT1"/>
</dbReference>
<evidence type="ECO:0000256" key="7">
    <source>
        <dbReference type="RuleBase" id="RU367100"/>
    </source>
</evidence>
<evidence type="ECO:0000256" key="4">
    <source>
        <dbReference type="ARBA" id="ARBA00022692"/>
    </source>
</evidence>
<accession>A0A9P7NE16</accession>
<proteinExistence type="inferred from homology"/>
<evidence type="ECO:0000256" key="3">
    <source>
        <dbReference type="ARBA" id="ARBA00021353"/>
    </source>
</evidence>
<feature type="compositionally biased region" description="Polar residues" evidence="8">
    <location>
        <begin position="382"/>
        <end position="397"/>
    </location>
</feature>
<organism evidence="9 10">
    <name type="scientific">Claviceps pusilla</name>
    <dbReference type="NCBI Taxonomy" id="123648"/>
    <lineage>
        <taxon>Eukaryota</taxon>
        <taxon>Fungi</taxon>
        <taxon>Dikarya</taxon>
        <taxon>Ascomycota</taxon>
        <taxon>Pezizomycotina</taxon>
        <taxon>Sordariomycetes</taxon>
        <taxon>Hypocreomycetidae</taxon>
        <taxon>Hypocreales</taxon>
        <taxon>Clavicipitaceae</taxon>
        <taxon>Claviceps</taxon>
    </lineage>
</organism>
<feature type="region of interest" description="Disordered" evidence="8">
    <location>
        <begin position="326"/>
        <end position="455"/>
    </location>
</feature>
<dbReference type="PANTHER" id="PTHR40021:SF1">
    <property type="entry name" value="DEFECT AT LOW TEMPERATURE PROTEIN 1"/>
    <property type="match status" value="1"/>
</dbReference>
<feature type="transmembrane region" description="Helical" evidence="7">
    <location>
        <begin position="7"/>
        <end position="28"/>
    </location>
</feature>
<comment type="subcellular location">
    <subcellularLocation>
        <location evidence="7">Membrane</location>
        <topology evidence="7">Multi-pass membrane protein</topology>
    </subcellularLocation>
</comment>
<sequence length="473" mass="52146">MQYRRLFSRILYGSIYIILFLVLVSLLLVTPGDAIQRSLRNDQNYNVLILTISYVVTAMTVVFVYILRLYINKTALAAIPKAWLPIDKGDVRDEVYRMIHSGLSRSAVIAYAARPREHTIDLDETPTLGEGGGGDHDNGDDVDYDGAEQQRAKSRSKRTKAKTVTVSEDSGSLLTTLLPTRRRQPVWGEIEHDGWASPTSTDLRNLQYSSVVCELPNLIEAKALSLAPATPQSAEATALLQRAPCMTMSDYLDHLSSIGVLPRVDDESTMMTTTTTGSTTATTQFLARYEHARYSNRPLSNKLFRELMHLFAEILRAMQPLDPSLVQSLDEDDHDTSYGWGPSETDADIDNDAPLDTNPPSPRSHTSRSTMSSRRRHLPRRTPSTHAWSFRTAPNTPESRRAGTGTGIGMLSRTSSGESSFAPPQRTVTLQPSSSSLCSKSTAESTGSGSVIRLATRDDPDALPYVLNLRPTA</sequence>
<evidence type="ECO:0000256" key="8">
    <source>
        <dbReference type="SAM" id="MobiDB-lite"/>
    </source>
</evidence>
<comment type="function">
    <text evidence="1 7">Required for growth under high-pressure and low-temperature conditions.</text>
</comment>
<dbReference type="Proteomes" id="UP000748025">
    <property type="component" value="Unassembled WGS sequence"/>
</dbReference>
<evidence type="ECO:0000256" key="6">
    <source>
        <dbReference type="ARBA" id="ARBA00023136"/>
    </source>
</evidence>
<feature type="transmembrane region" description="Helical" evidence="7">
    <location>
        <begin position="48"/>
        <end position="71"/>
    </location>
</feature>
<feature type="compositionally biased region" description="Low complexity" evidence="8">
    <location>
        <begin position="363"/>
        <end position="372"/>
    </location>
</feature>
<evidence type="ECO:0000313" key="9">
    <source>
        <dbReference type="EMBL" id="KAG6012114.1"/>
    </source>
</evidence>
<reference evidence="9" key="1">
    <citation type="journal article" date="2020" name="bioRxiv">
        <title>Whole genome comparisons of ergot fungi reveals the divergence and evolution of species within the genus Claviceps are the result of varying mechanisms driving genome evolution and host range expansion.</title>
        <authorList>
            <person name="Wyka S.A."/>
            <person name="Mondo S.J."/>
            <person name="Liu M."/>
            <person name="Dettman J."/>
            <person name="Nalam V."/>
            <person name="Broders K.D."/>
        </authorList>
    </citation>
    <scope>NUCLEOTIDE SEQUENCE</scope>
    <source>
        <strain evidence="9">CCC 602</strain>
    </source>
</reference>
<dbReference type="EMBL" id="SRPW01000783">
    <property type="protein sequence ID" value="KAG6012114.1"/>
    <property type="molecule type" value="Genomic_DNA"/>
</dbReference>
<evidence type="ECO:0000256" key="5">
    <source>
        <dbReference type="ARBA" id="ARBA00022989"/>
    </source>
</evidence>
<evidence type="ECO:0000256" key="2">
    <source>
        <dbReference type="ARBA" id="ARBA00005550"/>
    </source>
</evidence>
<comment type="caution">
    <text evidence="9">The sequence shown here is derived from an EMBL/GenBank/DDBJ whole genome shotgun (WGS) entry which is preliminary data.</text>
</comment>
<feature type="region of interest" description="Disordered" evidence="8">
    <location>
        <begin position="120"/>
        <end position="166"/>
    </location>
</feature>
<dbReference type="OrthoDB" id="4096362at2759"/>
<gene>
    <name evidence="7" type="primary">DLT1</name>
    <name evidence="9" type="ORF">E4U43_007941</name>
</gene>
<dbReference type="GO" id="GO:0016020">
    <property type="term" value="C:membrane"/>
    <property type="evidence" value="ECO:0007669"/>
    <property type="project" value="UniProtKB-SubCell"/>
</dbReference>
<keyword evidence="6 7" id="KW-0472">Membrane</keyword>